<keyword evidence="3" id="KW-1185">Reference proteome</keyword>
<dbReference type="Pfam" id="PF20546">
    <property type="entry name" value="DUF6760"/>
    <property type="match status" value="1"/>
</dbReference>
<dbReference type="AlphaFoldDB" id="A0A369AQR4"/>
<reference evidence="2 3" key="1">
    <citation type="submission" date="2018-07" db="EMBL/GenBank/DDBJ databases">
        <title>Genomic Encyclopedia of Type Strains, Phase IV (KMG-IV): sequencing the most valuable type-strain genomes for metagenomic binning, comparative biology and taxonomic classification.</title>
        <authorList>
            <person name="Goeker M."/>
        </authorList>
    </citation>
    <scope>NUCLEOTIDE SEQUENCE [LARGE SCALE GENOMIC DNA]</scope>
    <source>
        <strain evidence="2 3">DSM 27016</strain>
    </source>
</reference>
<evidence type="ECO:0000259" key="1">
    <source>
        <dbReference type="Pfam" id="PF20546"/>
    </source>
</evidence>
<evidence type="ECO:0000313" key="2">
    <source>
        <dbReference type="EMBL" id="RCX11363.1"/>
    </source>
</evidence>
<proteinExistence type="predicted"/>
<protein>
    <recommendedName>
        <fullName evidence="1">DUF6760 domain-containing protein</fullName>
    </recommendedName>
</protein>
<gene>
    <name evidence="2" type="ORF">DFR58_1259</name>
</gene>
<dbReference type="Proteomes" id="UP000253034">
    <property type="component" value="Unassembled WGS sequence"/>
</dbReference>
<dbReference type="EMBL" id="QPJT01000025">
    <property type="protein sequence ID" value="RCX11363.1"/>
    <property type="molecule type" value="Genomic_DNA"/>
</dbReference>
<sequence>MYKEMAFIAYYFHWSSNEVMDMPHRDRRRWCSEISTINKKLNNAPKNVFEGF</sequence>
<organism evidence="2 3">
    <name type="scientific">Anaerobacterium chartisolvens</name>
    <dbReference type="NCBI Taxonomy" id="1297424"/>
    <lineage>
        <taxon>Bacteria</taxon>
        <taxon>Bacillati</taxon>
        <taxon>Bacillota</taxon>
        <taxon>Clostridia</taxon>
        <taxon>Eubacteriales</taxon>
        <taxon>Oscillospiraceae</taxon>
        <taxon>Anaerobacterium</taxon>
    </lineage>
</organism>
<name>A0A369AQR4_9FIRM</name>
<accession>A0A369AQR4</accession>
<evidence type="ECO:0000313" key="3">
    <source>
        <dbReference type="Proteomes" id="UP000253034"/>
    </source>
</evidence>
<dbReference type="InterPro" id="IPR046648">
    <property type="entry name" value="DUF6760"/>
</dbReference>
<feature type="domain" description="DUF6760" evidence="1">
    <location>
        <begin position="1"/>
        <end position="44"/>
    </location>
</feature>
<dbReference type="RefSeq" id="WP_207659270.1">
    <property type="nucleotide sequence ID" value="NZ_QPJT01000025.1"/>
</dbReference>
<comment type="caution">
    <text evidence="2">The sequence shown here is derived from an EMBL/GenBank/DDBJ whole genome shotgun (WGS) entry which is preliminary data.</text>
</comment>